<evidence type="ECO:0000313" key="1">
    <source>
        <dbReference type="EMBL" id="KAG0714298.1"/>
    </source>
</evidence>
<sequence length="180" mass="20320">MDYAPHVVFLPPPLNLSLLDKVQARAQRLIRLKALQDQLLHPLQPLQQRRDVSRSVGSFTRHKQHVPHLAALRQPWARPPATPHERLLPGTIKMIVPFAGRRPLCVPSFHATQECGTAWYSRPQLHSPRHSRPSRTDFDLATRISPDSVKRAVGTGESSYDRTSLISISLELACSPITRE</sequence>
<reference evidence="1" key="1">
    <citation type="submission" date="2020-07" db="EMBL/GenBank/DDBJ databases">
        <title>The High-quality genome of the commercially important snow crab, Chionoecetes opilio.</title>
        <authorList>
            <person name="Jeong J.-H."/>
            <person name="Ryu S."/>
        </authorList>
    </citation>
    <scope>NUCLEOTIDE SEQUENCE</scope>
    <source>
        <strain evidence="1">MADBK_172401_WGS</strain>
        <tissue evidence="1">Digestive gland</tissue>
    </source>
</reference>
<accession>A0A8J4XUX0</accession>
<dbReference type="Proteomes" id="UP000770661">
    <property type="component" value="Unassembled WGS sequence"/>
</dbReference>
<dbReference type="AlphaFoldDB" id="A0A8J4XUX0"/>
<gene>
    <name evidence="1" type="ORF">GWK47_014420</name>
</gene>
<keyword evidence="2" id="KW-1185">Reference proteome</keyword>
<comment type="caution">
    <text evidence="1">The sequence shown here is derived from an EMBL/GenBank/DDBJ whole genome shotgun (WGS) entry which is preliminary data.</text>
</comment>
<protein>
    <submittedName>
        <fullName evidence="1">Uncharacterized protein</fullName>
    </submittedName>
</protein>
<organism evidence="1 2">
    <name type="scientific">Chionoecetes opilio</name>
    <name type="common">Atlantic snow crab</name>
    <name type="synonym">Cancer opilio</name>
    <dbReference type="NCBI Taxonomy" id="41210"/>
    <lineage>
        <taxon>Eukaryota</taxon>
        <taxon>Metazoa</taxon>
        <taxon>Ecdysozoa</taxon>
        <taxon>Arthropoda</taxon>
        <taxon>Crustacea</taxon>
        <taxon>Multicrustacea</taxon>
        <taxon>Malacostraca</taxon>
        <taxon>Eumalacostraca</taxon>
        <taxon>Eucarida</taxon>
        <taxon>Decapoda</taxon>
        <taxon>Pleocyemata</taxon>
        <taxon>Brachyura</taxon>
        <taxon>Eubrachyura</taxon>
        <taxon>Majoidea</taxon>
        <taxon>Majidae</taxon>
        <taxon>Chionoecetes</taxon>
    </lineage>
</organism>
<evidence type="ECO:0000313" key="2">
    <source>
        <dbReference type="Proteomes" id="UP000770661"/>
    </source>
</evidence>
<proteinExistence type="predicted"/>
<name>A0A8J4XUX0_CHIOP</name>
<dbReference type="EMBL" id="JACEEZ010020654">
    <property type="protein sequence ID" value="KAG0714298.1"/>
    <property type="molecule type" value="Genomic_DNA"/>
</dbReference>